<dbReference type="GO" id="GO:0019290">
    <property type="term" value="P:siderophore biosynthetic process"/>
    <property type="evidence" value="ECO:0007669"/>
    <property type="project" value="InterPro"/>
</dbReference>
<proteinExistence type="predicted"/>
<evidence type="ECO:0000313" key="2">
    <source>
        <dbReference type="Proteomes" id="UP000298340"/>
    </source>
</evidence>
<gene>
    <name evidence="1" type="ORF">D0809_28940</name>
</gene>
<dbReference type="Gene3D" id="6.10.250.3370">
    <property type="match status" value="1"/>
</dbReference>
<protein>
    <submittedName>
        <fullName evidence="1">Transcriptional regulator</fullName>
    </submittedName>
</protein>
<organism evidence="1 2">
    <name type="scientific">Flavobacterium circumlabens</name>
    <dbReference type="NCBI Taxonomy" id="2133765"/>
    <lineage>
        <taxon>Bacteria</taxon>
        <taxon>Pseudomonadati</taxon>
        <taxon>Bacteroidota</taxon>
        <taxon>Flavobacteriia</taxon>
        <taxon>Flavobacteriales</taxon>
        <taxon>Flavobacteriaceae</taxon>
        <taxon>Flavobacterium</taxon>
    </lineage>
</organism>
<dbReference type="Proteomes" id="UP000298340">
    <property type="component" value="Unassembled WGS sequence"/>
</dbReference>
<dbReference type="Gene3D" id="3.30.310.280">
    <property type="match status" value="1"/>
</dbReference>
<dbReference type="AlphaFoldDB" id="A0A4Y7U2W3"/>
<dbReference type="PANTHER" id="PTHR34384:SF6">
    <property type="entry name" value="STAPHYLOFERRIN B SYNTHASE"/>
    <property type="match status" value="1"/>
</dbReference>
<dbReference type="EMBL" id="QWDN01000935">
    <property type="protein sequence ID" value="TEB40766.1"/>
    <property type="molecule type" value="Genomic_DNA"/>
</dbReference>
<reference evidence="1 2" key="1">
    <citation type="journal article" date="2018" name="Syst. Appl. Microbiol.">
        <title>Flavobacterium circumlabens sp. nov. and Flavobacterium cupreum sp. nov., two psychrotrophic species isolated from Antarctic environmental samples.</title>
        <authorList>
            <person name="Kralova S."/>
            <person name="Busse H.J."/>
            <person name="Svec P."/>
            <person name="Maslanova I."/>
            <person name="Stankova E."/>
            <person name="Bartak M."/>
            <person name="Sedlacek I."/>
        </authorList>
    </citation>
    <scope>NUCLEOTIDE SEQUENCE [LARGE SCALE GENOMIC DNA]</scope>
    <source>
        <strain evidence="1 2">CCM 8828</strain>
    </source>
</reference>
<comment type="caution">
    <text evidence="1">The sequence shown here is derived from an EMBL/GenBank/DDBJ whole genome shotgun (WGS) entry which is preliminary data.</text>
</comment>
<name>A0A4Y7U2W3_9FLAO</name>
<dbReference type="PANTHER" id="PTHR34384">
    <property type="entry name" value="L-2,3-DIAMINOPROPANOATE--CITRATE LIGASE"/>
    <property type="match status" value="1"/>
</dbReference>
<accession>A0A4Y7U2W3</accession>
<sequence length="109" mass="12151">EASVLALNHWSVSAESIQKKTADGEEVPLRLLEFLIEFKDVLGIDETLLPTYLEEITSTLYSTAYKIDHEKYSSEALANQGYQVIEHAMTEGHPCFVANSGKNGFNIDD</sequence>
<dbReference type="InterPro" id="IPR037455">
    <property type="entry name" value="LucA/IucC-like"/>
</dbReference>
<feature type="non-terminal residue" evidence="1">
    <location>
        <position position="109"/>
    </location>
</feature>
<feature type="non-terminal residue" evidence="1">
    <location>
        <position position="1"/>
    </location>
</feature>
<evidence type="ECO:0000313" key="1">
    <source>
        <dbReference type="EMBL" id="TEB40766.1"/>
    </source>
</evidence>